<dbReference type="InterPro" id="IPR056884">
    <property type="entry name" value="NPHP3-like_N"/>
</dbReference>
<dbReference type="PANTHER" id="PTHR10039:SF16">
    <property type="entry name" value="GPI INOSITOL-DEACYLASE"/>
    <property type="match status" value="1"/>
</dbReference>
<keyword evidence="1" id="KW-0677">Repeat</keyword>
<organism evidence="4 5">
    <name type="scientific">Zymoseptoria tritici ST99CH_1E4</name>
    <dbReference type="NCBI Taxonomy" id="1276532"/>
    <lineage>
        <taxon>Eukaryota</taxon>
        <taxon>Fungi</taxon>
        <taxon>Dikarya</taxon>
        <taxon>Ascomycota</taxon>
        <taxon>Pezizomycotina</taxon>
        <taxon>Dothideomycetes</taxon>
        <taxon>Dothideomycetidae</taxon>
        <taxon>Mycosphaerellales</taxon>
        <taxon>Mycosphaerellaceae</taxon>
        <taxon>Zymoseptoria</taxon>
    </lineage>
</organism>
<name>A0A2H1GHC7_ZYMTR</name>
<gene>
    <name evidence="4" type="ORF">ZT1E4_G6225</name>
</gene>
<evidence type="ECO:0000259" key="3">
    <source>
        <dbReference type="Pfam" id="PF24883"/>
    </source>
</evidence>
<dbReference type="EMBL" id="LT854257">
    <property type="protein sequence ID" value="SMR52950.1"/>
    <property type="molecule type" value="Genomic_DNA"/>
</dbReference>
<dbReference type="Gene3D" id="3.40.50.300">
    <property type="entry name" value="P-loop containing nucleotide triphosphate hydrolases"/>
    <property type="match status" value="1"/>
</dbReference>
<feature type="domain" description="Nephrocystin 3-like N-terminal" evidence="3">
    <location>
        <begin position="792"/>
        <end position="947"/>
    </location>
</feature>
<feature type="region of interest" description="Disordered" evidence="2">
    <location>
        <begin position="264"/>
        <end position="283"/>
    </location>
</feature>
<evidence type="ECO:0000256" key="1">
    <source>
        <dbReference type="ARBA" id="ARBA00022737"/>
    </source>
</evidence>
<dbReference type="Proteomes" id="UP000245764">
    <property type="component" value="Chromosome 5"/>
</dbReference>
<dbReference type="InterPro" id="IPR027417">
    <property type="entry name" value="P-loop_NTPase"/>
</dbReference>
<feature type="compositionally biased region" description="Basic and acidic residues" evidence="2">
    <location>
        <begin position="1246"/>
        <end position="1267"/>
    </location>
</feature>
<feature type="region of interest" description="Disordered" evidence="2">
    <location>
        <begin position="1056"/>
        <end position="1143"/>
    </location>
</feature>
<evidence type="ECO:0000256" key="2">
    <source>
        <dbReference type="SAM" id="MobiDB-lite"/>
    </source>
</evidence>
<accession>A0A2H1GHC7</accession>
<feature type="compositionally biased region" description="Basic and acidic residues" evidence="2">
    <location>
        <begin position="1122"/>
        <end position="1143"/>
    </location>
</feature>
<feature type="compositionally biased region" description="Polar residues" evidence="2">
    <location>
        <begin position="1065"/>
        <end position="1079"/>
    </location>
</feature>
<dbReference type="Pfam" id="PF24883">
    <property type="entry name" value="NPHP3_N"/>
    <property type="match status" value="1"/>
</dbReference>
<dbReference type="SUPFAM" id="SSF52540">
    <property type="entry name" value="P-loop containing nucleoside triphosphate hydrolases"/>
    <property type="match status" value="1"/>
</dbReference>
<feature type="compositionally biased region" description="Polar residues" evidence="2">
    <location>
        <begin position="526"/>
        <end position="542"/>
    </location>
</feature>
<proteinExistence type="predicted"/>
<feature type="region of interest" description="Disordered" evidence="2">
    <location>
        <begin position="1173"/>
        <end position="1322"/>
    </location>
</feature>
<evidence type="ECO:0000313" key="5">
    <source>
        <dbReference type="Proteomes" id="UP000245764"/>
    </source>
</evidence>
<protein>
    <recommendedName>
        <fullName evidence="3">Nephrocystin 3-like N-terminal domain-containing protein</fullName>
    </recommendedName>
</protein>
<sequence length="1322" mass="149425">MEDQRAKVLQSTGTAIVLSASDTDTRIFDCTNKCFDAFDRLIAGCRPPRRGITQQLMGRLALWNKYGGARAKPGYRLDDRLRGLDSIADAFVSLLNTIASLLDVAYEGDEAGATSGKTPLALQTPAEESLDQESLDCQSGCMLGKPWDELTSVIGELVSLTRTVRKASILNRSTPVPAHYQRNDSVFFEHTCCLLVRARFPDARSTLTDHLGKSIAVRRNRLLYRRDHEKKMQQTDHERLETSEAEVLKTEPKIPRFESLIPTEAVPGGQSLPASSSNQPPPTMLSMPRHSLIQQRRKELKTAGSVFGRSSRNGDTLVVYPDKPFPDVHDKFSGHCPYCFVPQSLPLTDEDWRAHVDKDLQVYTCLSEHCADPTKFFHSSNDWLSHMLKEHGIDWMKTVHLGLWYCDLKHEKSAGNSIEDITFSNVVKFEIHLSEVHSLDRRKIDMFKRRKRRAGEVRVPGVCPLCEKQPNSVGQSDASHSVSKVQEHIASHLRALALLSLPELDEDPENYRNDAAISIDVASGEHGSQSVDSNTHQLLSNGDSDDATDNPDLRDYTKDQRSHSSDIPASDQWTEQLLHSLLQTKAVRFRGPDSTILHIEERLGPSRTGQHLSLQTMDSITWAAVEDVLQLQEHTLEAKSFLNSAHDDSQLHAGLQFELHELLSALGMLTETIKVGKPYSSHISLALEKCRVTLIRLVKILEQQGGGSRTWQSSEWTPESHEAAEIARTISLVIESVKTYVRMDDSTSDRTSKSPPVQSEQEVHSQKIEAWLSAPDPWTSHASARQRQEPGLGLWLLQSPSYVEWKFGPNQNLWLYGEPGIGKTVLHSTAVDDVQTSDVPLAIFYFSSSDHHKRTYGALLLSLAAQLAWKEPGLSAIQRAYEDQKTLRESELEDILLAAIPTYNEVFLMLDALDECTADGDNRHSTMYYLARLSKAAPQLKILTTSRDLPDIRDSMAVLGAESVHVPPIADRIVSIDIREIGHTSRLNPRRQGPHDDFPERGRRMQLWPWERAAKRHRSRAQSRPPPWLEEERPFKWHNERPNRIEVRQDRIEVGHDWPGRSVPEPTTTELAPSRSTVVRWQERSTAARDEQLYRRSRDEDERQANVERERRATSKRRRRRAIDDDQAQKERSRIVDSARRQQEAVDLSTLHAAALKRAEAYEHEERRRIAAEEARRTRHRDHAASALERPDMDAATRQRLDDDYDRLLEERDKPQSVRRPADEAGWLPVSTGGESEIDAATARSIGEHDPLPREGHEVEPPPRAAEDECSPPGGSPPTTRPVKVRVHNGSESPQPNPLDTPRLRPTRRIRMNEEPMSGKIS</sequence>
<feature type="compositionally biased region" description="Basic and acidic residues" evidence="2">
    <location>
        <begin position="551"/>
        <end position="564"/>
    </location>
</feature>
<dbReference type="PANTHER" id="PTHR10039">
    <property type="entry name" value="AMELOGENIN"/>
    <property type="match status" value="1"/>
</dbReference>
<reference evidence="5" key="1">
    <citation type="submission" date="2017-05" db="EMBL/GenBank/DDBJ databases">
        <authorList>
            <person name="Song R."/>
            <person name="Chenine A.L."/>
            <person name="Ruprecht R.M."/>
        </authorList>
    </citation>
    <scope>NUCLEOTIDE SEQUENCE [LARGE SCALE GENOMIC DNA]</scope>
</reference>
<feature type="compositionally biased region" description="Basic and acidic residues" evidence="2">
    <location>
        <begin position="1189"/>
        <end position="1223"/>
    </location>
</feature>
<feature type="region of interest" description="Disordered" evidence="2">
    <location>
        <begin position="523"/>
        <end position="570"/>
    </location>
</feature>
<evidence type="ECO:0000313" key="4">
    <source>
        <dbReference type="EMBL" id="SMR52950.1"/>
    </source>
</evidence>
<feature type="compositionally biased region" description="Basic and acidic residues" evidence="2">
    <location>
        <begin position="1081"/>
        <end position="1113"/>
    </location>
</feature>